<dbReference type="GeneID" id="93838526"/>
<dbReference type="EC" id="2.7.11.1" evidence="2"/>
<sequence>MALRDSDPAEVGGYRTEDRLGSGGMGVVYLARSASGRRLAIKVVHSQYADDDEFRTRFRREVAAARRVSGAFTAPVVDADADAPHPWMATLYIPGADLGTYVREHGPLPLPRLRGLAAGLAEALRDIHRAGVVHRDLKPANVMLAEDGPRVIDFGISRAADHAASDALTQTGRVMGTPPFMSPEQFASPQDVGPAADMFSLGSVLTHAATGRGPFDSPSPYETALRVVEGEPDLTGVPGDLLPFIRLCLEKHPKDRPAADELFTLLREGGAPGPVLVPGTRAPRPVRPWPGARPTEPAGTAWPDTARTERGEASHALPDQADGGPDAQPDAQPDAERHEARHPGPDRTPTQQHRPPRAPDGAPAPGPERTRGRRRHGLLLVSAAAALALAAIVTTTVALIRDKDRPPSSTPRAADLPDGWKPWAGRAKVPNRLDSGMGRDSFRSCAVVDTSLLCAGAQVMATRFDLAGGRNTWTRLVDATAPESLTSDEGSIIGTGRGRVYAYQVDEREMADGAGPLFTYTVSALAAGTGKVLWRTETADGQTASAPDGRQGGAVAVPEGVITSYGAQGEQYALLDTGTGEVRWKRPEPQGADNCLLRAAAERAYLICTTGRWEQDTARTTVSEIGTADGKLRWTVETKGAQDLLGRDGGSLVLAGAYSPGNGLTLLDLSSRRLTAVRVSAKQAEASGAHLRRGTVYFTRGSGGVSAVSPRTGRTLWDSNSTVEQQGPPAASATHVYFASPTGRVAALNVSTGKIEGTSAGRDDSGEPDNTSGAALTLVGDALYVPYGDRSVYTLDVRTL</sequence>
<gene>
    <name evidence="11" type="ORF">HNR72_002130</name>
</gene>
<dbReference type="InterPro" id="IPR000719">
    <property type="entry name" value="Prot_kinase_dom"/>
</dbReference>
<dbReference type="EMBL" id="JACHLX010000001">
    <property type="protein sequence ID" value="MBB5811102.1"/>
    <property type="molecule type" value="Genomic_DNA"/>
</dbReference>
<keyword evidence="9" id="KW-0812">Transmembrane</keyword>
<evidence type="ECO:0000256" key="5">
    <source>
        <dbReference type="ARBA" id="ARBA00022777"/>
    </source>
</evidence>
<dbReference type="InterPro" id="IPR050660">
    <property type="entry name" value="NEK_Ser/Thr_kinase"/>
</dbReference>
<organism evidence="11 12">
    <name type="scientific">Streptomyces collinus</name>
    <dbReference type="NCBI Taxonomy" id="42684"/>
    <lineage>
        <taxon>Bacteria</taxon>
        <taxon>Bacillati</taxon>
        <taxon>Actinomycetota</taxon>
        <taxon>Actinomycetes</taxon>
        <taxon>Kitasatosporales</taxon>
        <taxon>Streptomycetaceae</taxon>
        <taxon>Streptomyces</taxon>
    </lineage>
</organism>
<dbReference type="SMART" id="SM00220">
    <property type="entry name" value="S_TKc"/>
    <property type="match status" value="1"/>
</dbReference>
<name>A0AA89PY63_STRCU</name>
<dbReference type="SMART" id="SM00564">
    <property type="entry name" value="PQQ"/>
    <property type="match status" value="3"/>
</dbReference>
<dbReference type="InterPro" id="IPR008271">
    <property type="entry name" value="Ser/Thr_kinase_AS"/>
</dbReference>
<dbReference type="Gene3D" id="3.30.200.20">
    <property type="entry name" value="Phosphorylase Kinase, domain 1"/>
    <property type="match status" value="1"/>
</dbReference>
<dbReference type="Gene3D" id="2.40.128.630">
    <property type="match status" value="1"/>
</dbReference>
<evidence type="ECO:0000256" key="7">
    <source>
        <dbReference type="PROSITE-ProRule" id="PRU10141"/>
    </source>
</evidence>
<evidence type="ECO:0000256" key="9">
    <source>
        <dbReference type="SAM" id="Phobius"/>
    </source>
</evidence>
<evidence type="ECO:0000256" key="2">
    <source>
        <dbReference type="ARBA" id="ARBA00012513"/>
    </source>
</evidence>
<accession>A0AA89PY63</accession>
<dbReference type="AlphaFoldDB" id="A0AA89PY63"/>
<dbReference type="PANTHER" id="PTHR43671">
    <property type="entry name" value="SERINE/THREONINE-PROTEIN KINASE NEK"/>
    <property type="match status" value="1"/>
</dbReference>
<dbReference type="RefSeq" id="WP_184846356.1">
    <property type="nucleotide sequence ID" value="NZ_BAABFE010000006.1"/>
</dbReference>
<dbReference type="Pfam" id="PF13360">
    <property type="entry name" value="PQQ_2"/>
    <property type="match status" value="2"/>
</dbReference>
<evidence type="ECO:0000256" key="8">
    <source>
        <dbReference type="SAM" id="MobiDB-lite"/>
    </source>
</evidence>
<evidence type="ECO:0000256" key="6">
    <source>
        <dbReference type="ARBA" id="ARBA00022840"/>
    </source>
</evidence>
<dbReference type="InterPro" id="IPR002372">
    <property type="entry name" value="PQQ_rpt_dom"/>
</dbReference>
<feature type="compositionally biased region" description="Basic and acidic residues" evidence="8">
    <location>
        <begin position="334"/>
        <end position="345"/>
    </location>
</feature>
<evidence type="ECO:0000256" key="3">
    <source>
        <dbReference type="ARBA" id="ARBA00022679"/>
    </source>
</evidence>
<dbReference type="Gene3D" id="1.10.510.10">
    <property type="entry name" value="Transferase(Phosphotransferase) domain 1"/>
    <property type="match status" value="1"/>
</dbReference>
<feature type="domain" description="Protein kinase" evidence="10">
    <location>
        <begin position="14"/>
        <end position="276"/>
    </location>
</feature>
<keyword evidence="6 7" id="KW-0067">ATP-binding</keyword>
<dbReference type="SUPFAM" id="SSF56112">
    <property type="entry name" value="Protein kinase-like (PK-like)"/>
    <property type="match status" value="1"/>
</dbReference>
<dbReference type="PANTHER" id="PTHR43671:SF13">
    <property type="entry name" value="SERINE_THREONINE-PROTEIN KINASE NEK2"/>
    <property type="match status" value="1"/>
</dbReference>
<evidence type="ECO:0000313" key="11">
    <source>
        <dbReference type="EMBL" id="MBB5811102.1"/>
    </source>
</evidence>
<comment type="similarity">
    <text evidence="1">Belongs to the protein kinase superfamily. NEK Ser/Thr protein kinase family. NIMA subfamily.</text>
</comment>
<keyword evidence="3" id="KW-0808">Transferase</keyword>
<feature type="region of interest" description="Disordered" evidence="8">
    <location>
        <begin position="269"/>
        <end position="372"/>
    </location>
</feature>
<feature type="transmembrane region" description="Helical" evidence="9">
    <location>
        <begin position="378"/>
        <end position="400"/>
    </location>
</feature>
<proteinExistence type="inferred from homology"/>
<protein>
    <recommendedName>
        <fullName evidence="2">non-specific serine/threonine protein kinase</fullName>
        <ecNumber evidence="2">2.7.11.1</ecNumber>
    </recommendedName>
</protein>
<dbReference type="GO" id="GO:0005524">
    <property type="term" value="F:ATP binding"/>
    <property type="evidence" value="ECO:0007669"/>
    <property type="project" value="UniProtKB-UniRule"/>
</dbReference>
<dbReference type="Proteomes" id="UP000579531">
    <property type="component" value="Unassembled WGS sequence"/>
</dbReference>
<feature type="binding site" evidence="7">
    <location>
        <position position="42"/>
    </location>
    <ligand>
        <name>ATP</name>
        <dbReference type="ChEBI" id="CHEBI:30616"/>
    </ligand>
</feature>
<comment type="caution">
    <text evidence="11">The sequence shown here is derived from an EMBL/GenBank/DDBJ whole genome shotgun (WGS) entry which is preliminary data.</text>
</comment>
<keyword evidence="12" id="KW-1185">Reference proteome</keyword>
<dbReference type="InterPro" id="IPR011009">
    <property type="entry name" value="Kinase-like_dom_sf"/>
</dbReference>
<dbReference type="InterPro" id="IPR015943">
    <property type="entry name" value="WD40/YVTN_repeat-like_dom_sf"/>
</dbReference>
<dbReference type="Pfam" id="PF00069">
    <property type="entry name" value="Pkinase"/>
    <property type="match status" value="1"/>
</dbReference>
<keyword evidence="5" id="KW-0418">Kinase</keyword>
<keyword evidence="9" id="KW-0472">Membrane</keyword>
<evidence type="ECO:0000259" key="10">
    <source>
        <dbReference type="PROSITE" id="PS50011"/>
    </source>
</evidence>
<dbReference type="Gene3D" id="2.130.10.10">
    <property type="entry name" value="YVTN repeat-like/Quinoprotein amine dehydrogenase"/>
    <property type="match status" value="1"/>
</dbReference>
<dbReference type="PROSITE" id="PS00108">
    <property type="entry name" value="PROTEIN_KINASE_ST"/>
    <property type="match status" value="1"/>
</dbReference>
<evidence type="ECO:0000313" key="12">
    <source>
        <dbReference type="Proteomes" id="UP000579531"/>
    </source>
</evidence>
<dbReference type="InterPro" id="IPR018391">
    <property type="entry name" value="PQQ_b-propeller_rpt"/>
</dbReference>
<dbReference type="CDD" id="cd14014">
    <property type="entry name" value="STKc_PknB_like"/>
    <property type="match status" value="1"/>
</dbReference>
<keyword evidence="9" id="KW-1133">Transmembrane helix</keyword>
<dbReference type="InterPro" id="IPR017441">
    <property type="entry name" value="Protein_kinase_ATP_BS"/>
</dbReference>
<dbReference type="InterPro" id="IPR011047">
    <property type="entry name" value="Quinoprotein_ADH-like_sf"/>
</dbReference>
<dbReference type="SUPFAM" id="SSF50998">
    <property type="entry name" value="Quinoprotein alcohol dehydrogenase-like"/>
    <property type="match status" value="2"/>
</dbReference>
<evidence type="ECO:0000256" key="1">
    <source>
        <dbReference type="ARBA" id="ARBA00010886"/>
    </source>
</evidence>
<dbReference type="GO" id="GO:0004674">
    <property type="term" value="F:protein serine/threonine kinase activity"/>
    <property type="evidence" value="ECO:0007669"/>
    <property type="project" value="UniProtKB-EC"/>
</dbReference>
<keyword evidence="4 7" id="KW-0547">Nucleotide-binding</keyword>
<evidence type="ECO:0000256" key="4">
    <source>
        <dbReference type="ARBA" id="ARBA00022741"/>
    </source>
</evidence>
<dbReference type="PROSITE" id="PS00107">
    <property type="entry name" value="PROTEIN_KINASE_ATP"/>
    <property type="match status" value="1"/>
</dbReference>
<reference evidence="11 12" key="1">
    <citation type="submission" date="2020-08" db="EMBL/GenBank/DDBJ databases">
        <title>Sequencing the genomes of 1000 actinobacteria strains.</title>
        <authorList>
            <person name="Klenk H.-P."/>
        </authorList>
    </citation>
    <scope>NUCLEOTIDE SEQUENCE [LARGE SCALE GENOMIC DNA]</scope>
    <source>
        <strain evidence="11 12">DSM 40129</strain>
    </source>
</reference>
<dbReference type="PROSITE" id="PS50011">
    <property type="entry name" value="PROTEIN_KINASE_DOM"/>
    <property type="match status" value="1"/>
</dbReference>